<dbReference type="InterPro" id="IPR045890">
    <property type="entry name" value="POB1-like"/>
</dbReference>
<sequence>MDSDFSPGEASGSSSVDPDFGFAFDDSNFSDRILRIEIVPDLPETKSDGYGYSSITDWARNRKRRREDFKKENGGMTKDMYLELKREECTHLFPAGRFYSQAFHLGGQGFFLSAHCNMDQQSSFHCFGLFLGMQERGSVTFAVDYEFAARSKPTEDYVSKYKGNYTFTGGKAVGYRNLFGIPWTAFMADDSIYFINGILHLRAELTIRQ</sequence>
<dbReference type="SUPFAM" id="SSF49599">
    <property type="entry name" value="TRAF domain-like"/>
    <property type="match status" value="1"/>
</dbReference>
<evidence type="ECO:0000313" key="2">
    <source>
        <dbReference type="Proteomes" id="UP001396334"/>
    </source>
</evidence>
<organism evidence="1 2">
    <name type="scientific">Hibiscus sabdariffa</name>
    <name type="common">roselle</name>
    <dbReference type="NCBI Taxonomy" id="183260"/>
    <lineage>
        <taxon>Eukaryota</taxon>
        <taxon>Viridiplantae</taxon>
        <taxon>Streptophyta</taxon>
        <taxon>Embryophyta</taxon>
        <taxon>Tracheophyta</taxon>
        <taxon>Spermatophyta</taxon>
        <taxon>Magnoliopsida</taxon>
        <taxon>eudicotyledons</taxon>
        <taxon>Gunneridae</taxon>
        <taxon>Pentapetalae</taxon>
        <taxon>rosids</taxon>
        <taxon>malvids</taxon>
        <taxon>Malvales</taxon>
        <taxon>Malvaceae</taxon>
        <taxon>Malvoideae</taxon>
        <taxon>Hibiscus</taxon>
    </lineage>
</organism>
<proteinExistence type="predicted"/>
<comment type="caution">
    <text evidence="1">The sequence shown here is derived from an EMBL/GenBank/DDBJ whole genome shotgun (WGS) entry which is preliminary data.</text>
</comment>
<keyword evidence="2" id="KW-1185">Reference proteome</keyword>
<dbReference type="EMBL" id="JBBPBN010002816">
    <property type="protein sequence ID" value="KAK8473871.1"/>
    <property type="molecule type" value="Genomic_DNA"/>
</dbReference>
<reference evidence="1 2" key="1">
    <citation type="journal article" date="2024" name="G3 (Bethesda)">
        <title>Genome assembly of Hibiscus sabdariffa L. provides insights into metabolisms of medicinal natural products.</title>
        <authorList>
            <person name="Kim T."/>
        </authorList>
    </citation>
    <scope>NUCLEOTIDE SEQUENCE [LARGE SCALE GENOMIC DNA]</scope>
    <source>
        <strain evidence="1">TK-2024</strain>
        <tissue evidence="1">Old leaves</tissue>
    </source>
</reference>
<name>A0ABR1Z5C6_9ROSI</name>
<dbReference type="PANTHER" id="PTHR46336:SF30">
    <property type="entry name" value="BTB_POZ DOMAIN-CONTAINING PROTEIN POB1-LIKE"/>
    <property type="match status" value="1"/>
</dbReference>
<dbReference type="PANTHER" id="PTHR46336">
    <property type="entry name" value="OS02G0260700 PROTEIN"/>
    <property type="match status" value="1"/>
</dbReference>
<gene>
    <name evidence="1" type="ORF">V6N11_059503</name>
</gene>
<dbReference type="Proteomes" id="UP001396334">
    <property type="component" value="Unassembled WGS sequence"/>
</dbReference>
<evidence type="ECO:0000313" key="1">
    <source>
        <dbReference type="EMBL" id="KAK8473871.1"/>
    </source>
</evidence>
<accession>A0ABR1Z5C6</accession>
<protein>
    <submittedName>
        <fullName evidence="1">Uncharacterized protein</fullName>
    </submittedName>
</protein>